<feature type="chain" id="PRO_5038778589" evidence="1">
    <location>
        <begin position="23"/>
        <end position="455"/>
    </location>
</feature>
<name>A0A9D2Q5G0_9FIRM</name>
<reference evidence="2" key="2">
    <citation type="submission" date="2021-04" db="EMBL/GenBank/DDBJ databases">
        <authorList>
            <person name="Gilroy R."/>
        </authorList>
    </citation>
    <scope>NUCLEOTIDE SEQUENCE</scope>
    <source>
        <strain evidence="2">5933</strain>
    </source>
</reference>
<evidence type="ECO:0000256" key="1">
    <source>
        <dbReference type="SAM" id="SignalP"/>
    </source>
</evidence>
<evidence type="ECO:0000313" key="2">
    <source>
        <dbReference type="EMBL" id="HJC73199.1"/>
    </source>
</evidence>
<feature type="signal peptide" evidence="1">
    <location>
        <begin position="1"/>
        <end position="22"/>
    </location>
</feature>
<dbReference type="Pfam" id="PF05133">
    <property type="entry name" value="SPP1_portal"/>
    <property type="match status" value="1"/>
</dbReference>
<dbReference type="EMBL" id="DWWA01000053">
    <property type="protein sequence ID" value="HJC73199.1"/>
    <property type="molecule type" value="Genomic_DNA"/>
</dbReference>
<protein>
    <submittedName>
        <fullName evidence="2">Phage portal protein</fullName>
    </submittedName>
</protein>
<reference evidence="2" key="1">
    <citation type="journal article" date="2021" name="PeerJ">
        <title>Extensive microbial diversity within the chicken gut microbiome revealed by metagenomics and culture.</title>
        <authorList>
            <person name="Gilroy R."/>
            <person name="Ravi A."/>
            <person name="Getino M."/>
            <person name="Pursley I."/>
            <person name="Horton D.L."/>
            <person name="Alikhan N.F."/>
            <person name="Baker D."/>
            <person name="Gharbi K."/>
            <person name="Hall N."/>
            <person name="Watson M."/>
            <person name="Adriaenssens E.M."/>
            <person name="Foster-Nyarko E."/>
            <person name="Jarju S."/>
            <person name="Secka A."/>
            <person name="Antonio M."/>
            <person name="Oren A."/>
            <person name="Chaudhuri R.R."/>
            <person name="La Ragione R."/>
            <person name="Hildebrand F."/>
            <person name="Pallen M.J."/>
        </authorList>
    </citation>
    <scope>NUCLEOTIDE SEQUENCE</scope>
    <source>
        <strain evidence="2">5933</strain>
    </source>
</reference>
<gene>
    <name evidence="2" type="ORF">H9698_10480</name>
</gene>
<organism evidence="2 3">
    <name type="scientific">Candidatus Ruthenibacterium merdavium</name>
    <dbReference type="NCBI Taxonomy" id="2838752"/>
    <lineage>
        <taxon>Bacteria</taxon>
        <taxon>Bacillati</taxon>
        <taxon>Bacillota</taxon>
        <taxon>Clostridia</taxon>
        <taxon>Eubacteriales</taxon>
        <taxon>Oscillospiraceae</taxon>
        <taxon>Ruthenibacterium</taxon>
    </lineage>
</organism>
<evidence type="ECO:0000313" key="3">
    <source>
        <dbReference type="Proteomes" id="UP000823918"/>
    </source>
</evidence>
<sequence length="455" mass="50049">MFTKILSWVKAALSRLAPSAAASELVVSPQMQTLIEEWARVYECRSSPSCPSLGLAAGIAAEFARLAVLESKFTLTGARGEWMDTQLLSFRRNLRSNVEYACALGGMVFKPYVSDGGIRVDCVQADSFFPTAFDSSGNLTGAVFVEQVTRGGKIFTRLESHEFVAGKETIRNRAFSSGSNAALGGEIALSEVAEWAEISPEVTVEGLERPLFAYFKIPLANNKDRRSPLGVSVFAGAVELMRQADAQLARLLWEYEGGQLAIDVDAAAVREVEGVVQLDQTQQRLYRRNINAGAGQDFYKAFTPALRDSSYLVGLEKLLKQIEFVCNLSYGTLSDPQTTEKSATEVKMAKQRSYAAVCDIQSSLQSALEHLFYAIDQLGALYSLGTPGPWQASFTWHDSVLTDEETERQLDREDALSGFIPKWQYNADWRGMTEDEAKAAVQEASGSMPRLFPLE</sequence>
<dbReference type="Proteomes" id="UP000823918">
    <property type="component" value="Unassembled WGS sequence"/>
</dbReference>
<dbReference type="InterPro" id="IPR021145">
    <property type="entry name" value="Portal_protein_SPP1_Gp6-like"/>
</dbReference>
<proteinExistence type="predicted"/>
<dbReference type="AlphaFoldDB" id="A0A9D2Q5G0"/>
<keyword evidence="1" id="KW-0732">Signal</keyword>
<comment type="caution">
    <text evidence="2">The sequence shown here is derived from an EMBL/GenBank/DDBJ whole genome shotgun (WGS) entry which is preliminary data.</text>
</comment>
<accession>A0A9D2Q5G0</accession>